<accession>A0A4U7N029</accession>
<dbReference type="EMBL" id="SULI01000020">
    <property type="protein sequence ID" value="TKZ17914.1"/>
    <property type="molecule type" value="Genomic_DNA"/>
</dbReference>
<keyword evidence="3" id="KW-1185">Reference proteome</keyword>
<feature type="transmembrane region" description="Helical" evidence="1">
    <location>
        <begin position="34"/>
        <end position="55"/>
    </location>
</feature>
<evidence type="ECO:0000256" key="1">
    <source>
        <dbReference type="SAM" id="Phobius"/>
    </source>
</evidence>
<evidence type="ECO:0000313" key="2">
    <source>
        <dbReference type="EMBL" id="TKZ17914.1"/>
    </source>
</evidence>
<feature type="transmembrane region" description="Helical" evidence="1">
    <location>
        <begin position="67"/>
        <end position="90"/>
    </location>
</feature>
<keyword evidence="1" id="KW-0812">Transmembrane</keyword>
<organism evidence="2 3">
    <name type="scientific">Shimia litoralis</name>
    <dbReference type="NCBI Taxonomy" id="420403"/>
    <lineage>
        <taxon>Bacteria</taxon>
        <taxon>Pseudomonadati</taxon>
        <taxon>Pseudomonadota</taxon>
        <taxon>Alphaproteobacteria</taxon>
        <taxon>Rhodobacterales</taxon>
        <taxon>Roseobacteraceae</taxon>
    </lineage>
</organism>
<sequence>MTRHLLSLAAHLIGNAIGLLLAMLLLEGFSIDLLSFIVVVAVFTVIEVIASPLLTKLSAHKIPAMQGGVALVTTFVGLLVTDMLVAGLTIGGIANLLAATLLVWLGALAAGIFLPMFVFKELKNSPKN</sequence>
<keyword evidence="1" id="KW-1133">Transmembrane helix</keyword>
<gene>
    <name evidence="2" type="ORF">FAP39_13760</name>
</gene>
<evidence type="ECO:0000313" key="3">
    <source>
        <dbReference type="Proteomes" id="UP000306575"/>
    </source>
</evidence>
<proteinExistence type="predicted"/>
<keyword evidence="1" id="KW-0472">Membrane</keyword>
<dbReference type="AlphaFoldDB" id="A0A4U7N029"/>
<protein>
    <recommendedName>
        <fullName evidence="4">Phage holin family protein</fullName>
    </recommendedName>
</protein>
<name>A0A4U7N029_9RHOB</name>
<evidence type="ECO:0008006" key="4">
    <source>
        <dbReference type="Google" id="ProtNLM"/>
    </source>
</evidence>
<dbReference type="RefSeq" id="WP_138016976.1">
    <property type="nucleotide sequence ID" value="NZ_SULI01000020.1"/>
</dbReference>
<feature type="transmembrane region" description="Helical" evidence="1">
    <location>
        <begin position="96"/>
        <end position="119"/>
    </location>
</feature>
<dbReference type="Proteomes" id="UP000306575">
    <property type="component" value="Unassembled WGS sequence"/>
</dbReference>
<dbReference type="OrthoDB" id="7867530at2"/>
<reference evidence="2 3" key="1">
    <citation type="submission" date="2019-04" db="EMBL/GenBank/DDBJ databases">
        <title>Genome sequence of Pelagicola litoralis CL-ES2.</title>
        <authorList>
            <person name="Cao J."/>
        </authorList>
    </citation>
    <scope>NUCLEOTIDE SEQUENCE [LARGE SCALE GENOMIC DNA]</scope>
    <source>
        <strain evidence="2 3">CL-ES2</strain>
    </source>
</reference>
<comment type="caution">
    <text evidence="2">The sequence shown here is derived from an EMBL/GenBank/DDBJ whole genome shotgun (WGS) entry which is preliminary data.</text>
</comment>